<dbReference type="SUPFAM" id="SSF53448">
    <property type="entry name" value="Nucleotide-diphospho-sugar transferases"/>
    <property type="match status" value="1"/>
</dbReference>
<dbReference type="Pfam" id="PF00534">
    <property type="entry name" value="Glycos_transf_1"/>
    <property type="match status" value="1"/>
</dbReference>
<keyword evidence="6" id="KW-1185">Reference proteome</keyword>
<dbReference type="AlphaFoldDB" id="A0A849HTQ2"/>
<keyword evidence="2" id="KW-0328">Glycosyltransferase</keyword>
<sequence length="912" mass="102620">MIRRVSHSSIIIIIPFYENSELVVPMFRSLREISKEINDVDARVLCINDSPWDNDLISLLEREAGDLSGIVQTQIITNNNNLGFIKSCNIGLEIALRERADALLLNSDAILTSGALLEMRSVSHLDPLTSVVSPRSNNATICNSPYPPSFRSHAKEDAYSAHLAIQQYLPRVTYAPTAVGFCLYIRNRILVEYGFFDPAYGLGYNEENDLIMRANRGGYRAVLANRAYAYHEGSVSFDQLSGGRNSRDEENRKTLLSRYPEYDRSVSRYFKSSEYKAQYLLAGLAPDKLGKLRVLFDCTNMSMSHNGTFEHSKRLISAFAERYGSLYDIHVKCSTDVYYFHQFDLVDRLTLISPDALDERPFAFALRVGQPFSRQHVAEVARSATVAGFLMLDTIAMDCLTLDDPGYWSIWSEMLDCTNIVGFNSSFSRDQFRRRFPFYQIRNEFVSLCSTDVGDYRPATRDKSIDPSGGILLVGNHFSHKHVLQTLEKLNAIENCPPVTVLGIEVPKSLASASFRAGDLDQKVVDRLYAGAFVVLFPSHYEGFGLPIMHALAHEKPVIVRDLPVYREIERHAQGSINIHFCKSTQELAEVAANLPKWKQNPSVENVTHSWFEAAEAIHLAFEDARRSFDFDQLVRRMRRVSILEEALEVQRERDAISEALRRAESRVAENHFAVDGVHTEVSRVPADLESDEVPHRNFPGRRILATFGEFLGRSSRAFLEGALVSRRISLSGEASGEELPAGLKLGLLSRLDGLRPNAHRMIDFGFLLDGAGERRTAYALLCVADALVHGGTVRITISLDASGRTQPTGSEKRTQLELALRNAGFEYSLDIGRELAEYQARKRRSWLAFETAVGTDTEFLEAVYQAALGRSLDEPAEHHLQALRRGADRRIVARRVFSSRERFAILRRALA</sequence>
<evidence type="ECO:0000256" key="3">
    <source>
        <dbReference type="ARBA" id="ARBA00022679"/>
    </source>
</evidence>
<dbReference type="Proteomes" id="UP000564885">
    <property type="component" value="Unassembled WGS sequence"/>
</dbReference>
<dbReference type="PANTHER" id="PTHR43179">
    <property type="entry name" value="RHAMNOSYLTRANSFERASE WBBL"/>
    <property type="match status" value="1"/>
</dbReference>
<dbReference type="EMBL" id="JABEPP010000001">
    <property type="protein sequence ID" value="NNM70876.1"/>
    <property type="molecule type" value="Genomic_DNA"/>
</dbReference>
<dbReference type="InterPro" id="IPR001296">
    <property type="entry name" value="Glyco_trans_1"/>
</dbReference>
<dbReference type="Gene3D" id="3.40.50.2000">
    <property type="entry name" value="Glycogen Phosphorylase B"/>
    <property type="match status" value="1"/>
</dbReference>
<dbReference type="Gene3D" id="3.90.550.10">
    <property type="entry name" value="Spore Coat Polysaccharide Biosynthesis Protein SpsA, Chain A"/>
    <property type="match status" value="1"/>
</dbReference>
<reference evidence="5 6" key="1">
    <citation type="submission" date="2020-04" db="EMBL/GenBank/DDBJ databases">
        <title>Enterovirga sp. isolate from soil.</title>
        <authorList>
            <person name="Chea S."/>
            <person name="Kim D.-U."/>
        </authorList>
    </citation>
    <scope>NUCLEOTIDE SEQUENCE [LARGE SCALE GENOMIC DNA]</scope>
    <source>
        <strain evidence="5 6">DB1703</strain>
    </source>
</reference>
<dbReference type="InterPro" id="IPR029044">
    <property type="entry name" value="Nucleotide-diphossugar_trans"/>
</dbReference>
<feature type="domain" description="Glycosyl transferase family 1" evidence="4">
    <location>
        <begin position="519"/>
        <end position="590"/>
    </location>
</feature>
<comment type="similarity">
    <text evidence="1">Belongs to the glycosyltransferase 2 family.</text>
</comment>
<proteinExistence type="inferred from homology"/>
<dbReference type="GO" id="GO:0016757">
    <property type="term" value="F:glycosyltransferase activity"/>
    <property type="evidence" value="ECO:0007669"/>
    <property type="project" value="UniProtKB-KW"/>
</dbReference>
<protein>
    <submittedName>
        <fullName evidence="5">Glycosyltransferase</fullName>
    </submittedName>
</protein>
<evidence type="ECO:0000256" key="1">
    <source>
        <dbReference type="ARBA" id="ARBA00006739"/>
    </source>
</evidence>
<evidence type="ECO:0000313" key="6">
    <source>
        <dbReference type="Proteomes" id="UP000564885"/>
    </source>
</evidence>
<evidence type="ECO:0000313" key="5">
    <source>
        <dbReference type="EMBL" id="NNM70876.1"/>
    </source>
</evidence>
<evidence type="ECO:0000259" key="4">
    <source>
        <dbReference type="Pfam" id="PF00534"/>
    </source>
</evidence>
<gene>
    <name evidence="5" type="ORF">HJG44_00505</name>
</gene>
<dbReference type="RefSeq" id="WP_171216405.1">
    <property type="nucleotide sequence ID" value="NZ_JABEPP010000001.1"/>
</dbReference>
<evidence type="ECO:0000256" key="2">
    <source>
        <dbReference type="ARBA" id="ARBA00022676"/>
    </source>
</evidence>
<name>A0A849HTQ2_9HYPH</name>
<accession>A0A849HTQ2</accession>
<dbReference type="PANTHER" id="PTHR43179:SF12">
    <property type="entry name" value="GALACTOFURANOSYLTRANSFERASE GLFT2"/>
    <property type="match status" value="1"/>
</dbReference>
<organism evidence="5 6">
    <name type="scientific">Enterovirga aerilata</name>
    <dbReference type="NCBI Taxonomy" id="2730920"/>
    <lineage>
        <taxon>Bacteria</taxon>
        <taxon>Pseudomonadati</taxon>
        <taxon>Pseudomonadota</taxon>
        <taxon>Alphaproteobacteria</taxon>
        <taxon>Hyphomicrobiales</taxon>
        <taxon>Methylobacteriaceae</taxon>
        <taxon>Enterovirga</taxon>
    </lineage>
</organism>
<keyword evidence="3 5" id="KW-0808">Transferase</keyword>
<comment type="caution">
    <text evidence="5">The sequence shown here is derived from an EMBL/GenBank/DDBJ whole genome shotgun (WGS) entry which is preliminary data.</text>
</comment>
<dbReference type="SUPFAM" id="SSF53756">
    <property type="entry name" value="UDP-Glycosyltransferase/glycogen phosphorylase"/>
    <property type="match status" value="1"/>
</dbReference>